<keyword evidence="8 10" id="KW-0456">Lyase</keyword>
<dbReference type="EC" id="4.2.1.1" evidence="4 10"/>
<organism evidence="12 13">
    <name type="scientific">Methylomagnum ishizawai</name>
    <dbReference type="NCBI Taxonomy" id="1760988"/>
    <lineage>
        <taxon>Bacteria</taxon>
        <taxon>Pseudomonadati</taxon>
        <taxon>Pseudomonadota</taxon>
        <taxon>Gammaproteobacteria</taxon>
        <taxon>Methylococcales</taxon>
        <taxon>Methylococcaceae</taxon>
        <taxon>Methylomagnum</taxon>
    </lineage>
</organism>
<dbReference type="CDD" id="cd03124">
    <property type="entry name" value="alpha_CA_prokaryotic_like"/>
    <property type="match status" value="1"/>
</dbReference>
<dbReference type="InterPro" id="IPR018338">
    <property type="entry name" value="Carbonic_anhydrase_a-class_CS"/>
</dbReference>
<evidence type="ECO:0000256" key="4">
    <source>
        <dbReference type="ARBA" id="ARBA00012925"/>
    </source>
</evidence>
<evidence type="ECO:0000256" key="5">
    <source>
        <dbReference type="ARBA" id="ARBA00014628"/>
    </source>
</evidence>
<evidence type="ECO:0000313" key="12">
    <source>
        <dbReference type="EMBL" id="SMF95560.1"/>
    </source>
</evidence>
<name>A0A1Y6CZB2_9GAMM</name>
<proteinExistence type="inferred from homology"/>
<dbReference type="Gene3D" id="3.10.200.10">
    <property type="entry name" value="Alpha carbonic anhydrase"/>
    <property type="match status" value="1"/>
</dbReference>
<keyword evidence="7 10" id="KW-0862">Zinc</keyword>
<keyword evidence="6 10" id="KW-0479">Metal-binding</keyword>
<dbReference type="InterPro" id="IPR001148">
    <property type="entry name" value="CA_dom"/>
</dbReference>
<dbReference type="Proteomes" id="UP000192923">
    <property type="component" value="Unassembled WGS sequence"/>
</dbReference>
<dbReference type="SUPFAM" id="SSF51069">
    <property type="entry name" value="Carbonic anhydrase"/>
    <property type="match status" value="1"/>
</dbReference>
<dbReference type="SMART" id="SM01057">
    <property type="entry name" value="Carb_anhydrase"/>
    <property type="match status" value="1"/>
</dbReference>
<evidence type="ECO:0000256" key="9">
    <source>
        <dbReference type="ARBA" id="ARBA00048348"/>
    </source>
</evidence>
<evidence type="ECO:0000256" key="10">
    <source>
        <dbReference type="RuleBase" id="RU367011"/>
    </source>
</evidence>
<keyword evidence="10" id="KW-0732">Signal</keyword>
<comment type="similarity">
    <text evidence="3 10">Belongs to the alpha-carbonic anhydrase family.</text>
</comment>
<sequence>MTMKNQLRASLLAAICGVASTPLALAADMPHWTYDEQAHWGDIPSEDPLATGAHLYPYAVCDIGGSQSPIDISAAKLVHPDAFNALRLVYASALQPTYLNNGHAAQVKMATDYPGVLRIGKDEYPLLQFHFHAPSEHKVDGVVHAAELHFVHIRQDGKMAVVGVFLDEGAENRTIGKILKSMPATSGSASGPALNPMALLPAAVDRQSFYTYGGSLTTPPCTEGVNWYVLATPITLSTAQLDQLKAIYDGNARDAGAARTVTSTLP</sequence>
<dbReference type="STRING" id="1760988.SAMN02949497_2925"/>
<comment type="catalytic activity">
    <reaction evidence="9 10">
        <text>hydrogencarbonate + H(+) = CO2 + H2O</text>
        <dbReference type="Rhea" id="RHEA:10748"/>
        <dbReference type="ChEBI" id="CHEBI:15377"/>
        <dbReference type="ChEBI" id="CHEBI:15378"/>
        <dbReference type="ChEBI" id="CHEBI:16526"/>
        <dbReference type="ChEBI" id="CHEBI:17544"/>
        <dbReference type="EC" id="4.2.1.1"/>
    </reaction>
</comment>
<evidence type="ECO:0000256" key="8">
    <source>
        <dbReference type="ARBA" id="ARBA00023239"/>
    </source>
</evidence>
<evidence type="ECO:0000256" key="1">
    <source>
        <dbReference type="ARBA" id="ARBA00001947"/>
    </source>
</evidence>
<dbReference type="EMBL" id="FXAM01000001">
    <property type="protein sequence ID" value="SMF95560.1"/>
    <property type="molecule type" value="Genomic_DNA"/>
</dbReference>
<reference evidence="12 13" key="1">
    <citation type="submission" date="2016-12" db="EMBL/GenBank/DDBJ databases">
        <authorList>
            <person name="Song W.-J."/>
            <person name="Kurnit D.M."/>
        </authorList>
    </citation>
    <scope>NUCLEOTIDE SEQUENCE [LARGE SCALE GENOMIC DNA]</scope>
    <source>
        <strain evidence="12 13">175</strain>
    </source>
</reference>
<evidence type="ECO:0000256" key="6">
    <source>
        <dbReference type="ARBA" id="ARBA00022723"/>
    </source>
</evidence>
<dbReference type="PROSITE" id="PS51144">
    <property type="entry name" value="ALPHA_CA_2"/>
    <property type="match status" value="1"/>
</dbReference>
<evidence type="ECO:0000256" key="7">
    <source>
        <dbReference type="ARBA" id="ARBA00022833"/>
    </source>
</evidence>
<evidence type="ECO:0000256" key="3">
    <source>
        <dbReference type="ARBA" id="ARBA00010718"/>
    </source>
</evidence>
<dbReference type="AlphaFoldDB" id="A0A1Y6CZB2"/>
<dbReference type="PROSITE" id="PS00162">
    <property type="entry name" value="ALPHA_CA_1"/>
    <property type="match status" value="1"/>
</dbReference>
<dbReference type="PANTHER" id="PTHR18952">
    <property type="entry name" value="CARBONIC ANHYDRASE"/>
    <property type="match status" value="1"/>
</dbReference>
<feature type="domain" description="Alpha-carbonic anhydrase" evidence="11">
    <location>
        <begin position="30"/>
        <end position="266"/>
    </location>
</feature>
<protein>
    <recommendedName>
        <fullName evidence="5 10">Carbonic anhydrase</fullName>
        <ecNumber evidence="4 10">4.2.1.1</ecNumber>
    </recommendedName>
</protein>
<dbReference type="OrthoDB" id="5327615at2"/>
<gene>
    <name evidence="12" type="ORF">SAMN02949497_2925</name>
</gene>
<dbReference type="InterPro" id="IPR036398">
    <property type="entry name" value="CA_dom_sf"/>
</dbReference>
<evidence type="ECO:0000313" key="13">
    <source>
        <dbReference type="Proteomes" id="UP000192923"/>
    </source>
</evidence>
<dbReference type="InterPro" id="IPR041891">
    <property type="entry name" value="Alpha_CA_prokaryot-like"/>
</dbReference>
<dbReference type="Pfam" id="PF00194">
    <property type="entry name" value="Carb_anhydrase"/>
    <property type="match status" value="1"/>
</dbReference>
<feature type="signal peptide" evidence="10">
    <location>
        <begin position="1"/>
        <end position="26"/>
    </location>
</feature>
<comment type="cofactor">
    <cofactor evidence="1 10">
        <name>Zn(2+)</name>
        <dbReference type="ChEBI" id="CHEBI:29105"/>
    </cofactor>
</comment>
<dbReference type="RefSeq" id="WP_125468948.1">
    <property type="nucleotide sequence ID" value="NZ_FXAM01000001.1"/>
</dbReference>
<comment type="function">
    <text evidence="2 10">Reversible hydration of carbon dioxide.</text>
</comment>
<dbReference type="GO" id="GO:0008270">
    <property type="term" value="F:zinc ion binding"/>
    <property type="evidence" value="ECO:0007669"/>
    <property type="project" value="UniProtKB-UniRule"/>
</dbReference>
<dbReference type="GO" id="GO:0004089">
    <property type="term" value="F:carbonate dehydratase activity"/>
    <property type="evidence" value="ECO:0007669"/>
    <property type="project" value="UniProtKB-UniRule"/>
</dbReference>
<keyword evidence="13" id="KW-1185">Reference proteome</keyword>
<accession>A0A1Y6CZB2</accession>
<evidence type="ECO:0000259" key="11">
    <source>
        <dbReference type="PROSITE" id="PS51144"/>
    </source>
</evidence>
<dbReference type="PANTHER" id="PTHR18952:SF265">
    <property type="entry name" value="CARBONIC ANHYDRASE"/>
    <property type="match status" value="1"/>
</dbReference>
<feature type="chain" id="PRO_5025086862" description="Carbonic anhydrase" evidence="10">
    <location>
        <begin position="27"/>
        <end position="266"/>
    </location>
</feature>
<dbReference type="InterPro" id="IPR023561">
    <property type="entry name" value="Carbonic_anhydrase_a-class"/>
</dbReference>
<evidence type="ECO:0000256" key="2">
    <source>
        <dbReference type="ARBA" id="ARBA00002904"/>
    </source>
</evidence>